<evidence type="ECO:0008006" key="5">
    <source>
        <dbReference type="Google" id="ProtNLM"/>
    </source>
</evidence>
<sequence length="726" mass="79145">MSHSSEHFQTASDLWRKAQSLKNGSSVTITGKELDIATVFAVSQGGCQPFLTEDEPTCARIHESVKQLNHYLEKGRAVYGVTTGFGGSADSRTNKVHKLQISLLQHTQSGVILASDQVINDGIAEHRSELTSMPMSWVRAAMLVRCNATARGHSAVTMDVLQAILRLLRHDIVPMVPLKGSVSASGDLMPLAFMAGAIEGNPDIKVCQRQGESLKILSAEAALAQHQIPKIRFGPKEALGLVNGTASSAGLASIVMYEAHHVATLSQAFTALAVEAMLGNSESFHPFISEARPHPGQIEVSRNILAMLQGSYLAKGIRDSKDYAPEGLVQDRYALRSTPQWIGPQLEDLLSANKQITTELNSSADNPIVDAEAEEVYYGANFQAAAVTSAMEKTRLAVQMLGKLFFAQSTELIDANLNNGLPANLCADNPSLSFTMKGVDVNMAAYMSELGFLANPVSNHVQSAEMGNQSINSLALLSSRMTKKAVELVSLMGATCLYVGCQALDLRVMQIEYLDELYSILETDLRSFFASSVEPKGIELYKVQLRKQLTSCWRASSRLDNAERFNAVADGAVLSLLRVLKDSNQMPSEPWALSLVQNWRSNVESKATGIYEAAFRRFCAKPTTEQYLGVGSQALYRMVRKELAVPFHQGLGEHPGSEDTVIYGENARPRKIIGNWIATIYEAILDGRMNHALYDVPDNVANGVHVPKTNGVHNFKEDTTETTLVE</sequence>
<evidence type="ECO:0000313" key="3">
    <source>
        <dbReference type="EMBL" id="GIJ83199.1"/>
    </source>
</evidence>
<evidence type="ECO:0000313" key="4">
    <source>
        <dbReference type="Proteomes" id="UP001043456"/>
    </source>
</evidence>
<dbReference type="InterPro" id="IPR022313">
    <property type="entry name" value="Phe/His_NH3-lyase_AS"/>
</dbReference>
<dbReference type="Gene3D" id="1.10.274.20">
    <property type="entry name" value="Phenylalanine ammonia-lyase 1, domain 3"/>
    <property type="match status" value="1"/>
</dbReference>
<reference evidence="3 4" key="1">
    <citation type="submission" date="2018-10" db="EMBL/GenBank/DDBJ databases">
        <title>Pan-genome distribution and transcriptional activeness of fungal secondary metabolism genes in Aspergillus section Fumigati.</title>
        <authorList>
            <person name="Takahashi H."/>
            <person name="Umemura M."/>
            <person name="Ninomiya A."/>
            <person name="Kusuya Y."/>
            <person name="Urayama S."/>
            <person name="Shimizu M."/>
            <person name="Watanabe A."/>
            <person name="Kamei K."/>
            <person name="Yaguchi T."/>
            <person name="Hagiwara D."/>
        </authorList>
    </citation>
    <scope>NUCLEOTIDE SEQUENCE [LARGE SCALE GENOMIC DNA]</scope>
    <source>
        <strain evidence="3 4">IFM 55266</strain>
    </source>
</reference>
<comment type="similarity">
    <text evidence="1 2">Belongs to the PAL/histidase family.</text>
</comment>
<dbReference type="Gene3D" id="1.10.275.10">
    <property type="entry name" value="Fumarase/aspartase (N-terminal domain)"/>
    <property type="match status" value="1"/>
</dbReference>
<organism evidence="3 4">
    <name type="scientific">Aspergillus pseudoviridinutans</name>
    <dbReference type="NCBI Taxonomy" id="1517512"/>
    <lineage>
        <taxon>Eukaryota</taxon>
        <taxon>Fungi</taxon>
        <taxon>Dikarya</taxon>
        <taxon>Ascomycota</taxon>
        <taxon>Pezizomycotina</taxon>
        <taxon>Eurotiomycetes</taxon>
        <taxon>Eurotiomycetidae</taxon>
        <taxon>Eurotiales</taxon>
        <taxon>Aspergillaceae</taxon>
        <taxon>Aspergillus</taxon>
        <taxon>Aspergillus subgen. Fumigati</taxon>
    </lineage>
</organism>
<dbReference type="EMBL" id="BHVY01000001">
    <property type="protein sequence ID" value="GIJ83199.1"/>
    <property type="molecule type" value="Genomic_DNA"/>
</dbReference>
<dbReference type="InterPro" id="IPR024083">
    <property type="entry name" value="Fumarase/histidase_N"/>
</dbReference>
<dbReference type="GO" id="GO:0006559">
    <property type="term" value="P:L-phenylalanine catabolic process"/>
    <property type="evidence" value="ECO:0007669"/>
    <property type="project" value="InterPro"/>
</dbReference>
<dbReference type="SUPFAM" id="SSF48557">
    <property type="entry name" value="L-aspartase-like"/>
    <property type="match status" value="1"/>
</dbReference>
<dbReference type="GO" id="GO:0016841">
    <property type="term" value="F:ammonia-lyase activity"/>
    <property type="evidence" value="ECO:0007669"/>
    <property type="project" value="InterPro"/>
</dbReference>
<dbReference type="GeneID" id="67000331"/>
<dbReference type="PANTHER" id="PTHR10362">
    <property type="entry name" value="HISTIDINE AMMONIA-LYASE"/>
    <property type="match status" value="1"/>
</dbReference>
<accession>A0A9P3EPY5</accession>
<dbReference type="Pfam" id="PF00221">
    <property type="entry name" value="Lyase_aromatic"/>
    <property type="match status" value="1"/>
</dbReference>
<dbReference type="GO" id="GO:0005737">
    <property type="term" value="C:cytoplasm"/>
    <property type="evidence" value="ECO:0007669"/>
    <property type="project" value="InterPro"/>
</dbReference>
<dbReference type="NCBIfam" id="TIGR01226">
    <property type="entry name" value="phe_am_lyase"/>
    <property type="match status" value="1"/>
</dbReference>
<keyword evidence="4" id="KW-1185">Reference proteome</keyword>
<gene>
    <name evidence="3" type="ORF">Asppvi_001718</name>
</gene>
<dbReference type="AlphaFoldDB" id="A0A9P3EPY5"/>
<dbReference type="InterPro" id="IPR005922">
    <property type="entry name" value="Phe_NH3-lyase"/>
</dbReference>
<evidence type="ECO:0000256" key="1">
    <source>
        <dbReference type="ARBA" id="ARBA00007238"/>
    </source>
</evidence>
<dbReference type="CDD" id="cd00332">
    <property type="entry name" value="PAL-HAL"/>
    <property type="match status" value="1"/>
</dbReference>
<dbReference type="Proteomes" id="UP001043456">
    <property type="component" value="Unassembled WGS sequence"/>
</dbReference>
<proteinExistence type="inferred from homology"/>
<dbReference type="Gene3D" id="1.20.200.10">
    <property type="entry name" value="Fumarase/aspartase (Central domain)"/>
    <property type="match status" value="1"/>
</dbReference>
<dbReference type="PROSITE" id="PS00488">
    <property type="entry name" value="PAL_HISTIDASE"/>
    <property type="match status" value="1"/>
</dbReference>
<dbReference type="RefSeq" id="XP_043153946.1">
    <property type="nucleotide sequence ID" value="XM_043298011.1"/>
</dbReference>
<keyword evidence="2" id="KW-0456">Lyase</keyword>
<dbReference type="InterPro" id="IPR008948">
    <property type="entry name" value="L-Aspartase-like"/>
</dbReference>
<dbReference type="InterPro" id="IPR001106">
    <property type="entry name" value="Aromatic_Lyase"/>
</dbReference>
<evidence type="ECO:0000256" key="2">
    <source>
        <dbReference type="RuleBase" id="RU003954"/>
    </source>
</evidence>
<name>A0A9P3EPY5_9EURO</name>
<protein>
    <recommendedName>
        <fullName evidence="5">Phenylalanine ammonia-lyase</fullName>
    </recommendedName>
</protein>
<comment type="caution">
    <text evidence="3">The sequence shown here is derived from an EMBL/GenBank/DDBJ whole genome shotgun (WGS) entry which is preliminary data.</text>
</comment>
<dbReference type="InterPro" id="IPR023144">
    <property type="entry name" value="Phe_NH3-lyase_shielding_dom_sf"/>
</dbReference>
<dbReference type="OrthoDB" id="10051290at2759"/>